<proteinExistence type="inferred from homology"/>
<dbReference type="Proteomes" id="UP000033566">
    <property type="component" value="Chromosome"/>
</dbReference>
<dbReference type="NCBIfam" id="TIGR00252">
    <property type="entry name" value="YraN family protein"/>
    <property type="match status" value="1"/>
</dbReference>
<gene>
    <name evidence="3" type="ORF">UL81_07370</name>
</gene>
<dbReference type="InterPro" id="IPR011335">
    <property type="entry name" value="Restrct_endonuc-II-like"/>
</dbReference>
<dbReference type="KEGG" id="ccj:UL81_07370"/>
<dbReference type="PANTHER" id="PTHR34039">
    <property type="entry name" value="UPF0102 PROTEIN YRAN"/>
    <property type="match status" value="1"/>
</dbReference>
<dbReference type="InterPro" id="IPR003509">
    <property type="entry name" value="UPF0102_YraN-like"/>
</dbReference>
<evidence type="ECO:0000313" key="4">
    <source>
        <dbReference type="Proteomes" id="UP000033566"/>
    </source>
</evidence>
<comment type="similarity">
    <text evidence="1 2">Belongs to the UPF0102 family.</text>
</comment>
<reference evidence="3 4" key="1">
    <citation type="journal article" date="2015" name="Genome Announc.">
        <title>Complete Genome Sequence of Corynebacterium camporealensis DSM 44610, Isolated from the Milk of a Manchega Sheep with Subclinical Mastitis.</title>
        <authorList>
            <person name="Ruckert C."/>
            <person name="Albersmeier A."/>
            <person name="Winkler A."/>
            <person name="Tauch A."/>
        </authorList>
    </citation>
    <scope>NUCLEOTIDE SEQUENCE [LARGE SCALE GENOMIC DNA]</scope>
    <source>
        <strain evidence="3 4">DSM 44610</strain>
    </source>
</reference>
<evidence type="ECO:0000256" key="1">
    <source>
        <dbReference type="ARBA" id="ARBA00006738"/>
    </source>
</evidence>
<organism evidence="3 4">
    <name type="scientific">Corynebacterium camporealensis</name>
    <dbReference type="NCBI Taxonomy" id="161896"/>
    <lineage>
        <taxon>Bacteria</taxon>
        <taxon>Bacillati</taxon>
        <taxon>Actinomycetota</taxon>
        <taxon>Actinomycetes</taxon>
        <taxon>Mycobacteriales</taxon>
        <taxon>Corynebacteriaceae</taxon>
        <taxon>Corynebacterium</taxon>
    </lineage>
</organism>
<dbReference type="RefSeq" id="WP_035105070.1">
    <property type="nucleotide sequence ID" value="NZ_CP011311.1"/>
</dbReference>
<dbReference type="STRING" id="161896.UL81_07370"/>
<dbReference type="SUPFAM" id="SSF52980">
    <property type="entry name" value="Restriction endonuclease-like"/>
    <property type="match status" value="1"/>
</dbReference>
<dbReference type="Pfam" id="PF02021">
    <property type="entry name" value="UPF0102"/>
    <property type="match status" value="1"/>
</dbReference>
<dbReference type="EMBL" id="CP011311">
    <property type="protein sequence ID" value="AKE39429.1"/>
    <property type="molecule type" value="Genomic_DNA"/>
</dbReference>
<name>A0A0F6TAY2_9CORY</name>
<dbReference type="OrthoDB" id="9794876at2"/>
<dbReference type="HOGENOM" id="CLU_115353_2_2_11"/>
<evidence type="ECO:0000256" key="2">
    <source>
        <dbReference type="HAMAP-Rule" id="MF_00048"/>
    </source>
</evidence>
<dbReference type="HAMAP" id="MF_00048">
    <property type="entry name" value="UPF0102"/>
    <property type="match status" value="1"/>
</dbReference>
<protein>
    <recommendedName>
        <fullName evidence="2">UPF0102 protein UL81_07370</fullName>
    </recommendedName>
</protein>
<dbReference type="PATRIC" id="fig|161896.4.peg.1441"/>
<evidence type="ECO:0000313" key="3">
    <source>
        <dbReference type="EMBL" id="AKE39429.1"/>
    </source>
</evidence>
<dbReference type="Gene3D" id="3.40.1350.10">
    <property type="match status" value="1"/>
</dbReference>
<accession>A0A0F6TAY2</accession>
<dbReference type="PANTHER" id="PTHR34039:SF1">
    <property type="entry name" value="UPF0102 PROTEIN YRAN"/>
    <property type="match status" value="1"/>
</dbReference>
<dbReference type="AlphaFoldDB" id="A0A0F6TAY2"/>
<dbReference type="InterPro" id="IPR011856">
    <property type="entry name" value="tRNA_endonuc-like_dom_sf"/>
</dbReference>
<dbReference type="NCBIfam" id="NF009150">
    <property type="entry name" value="PRK12497.1-3"/>
    <property type="match status" value="1"/>
</dbReference>
<sequence>MITRTRKRTALGKRGEAFAAQYFRERGATIVAANVHYACGELDLIVKEPDGMIAFVEVKTRSTAAFGVAEAVTPRKLKRMRKAAAQWLNGKPLSTVRFDVIALVVNGQGFDVEYFPGVGNGAG</sequence>
<dbReference type="CDD" id="cd20736">
    <property type="entry name" value="PoNe_Nuclease"/>
    <property type="match status" value="1"/>
</dbReference>
<dbReference type="GO" id="GO:0003676">
    <property type="term" value="F:nucleic acid binding"/>
    <property type="evidence" value="ECO:0007669"/>
    <property type="project" value="InterPro"/>
</dbReference>
<keyword evidence="4" id="KW-1185">Reference proteome</keyword>
<dbReference type="NCBIfam" id="NF009154">
    <property type="entry name" value="PRK12497.3-3"/>
    <property type="match status" value="1"/>
</dbReference>